<comment type="subcellular location">
    <subcellularLocation>
        <location evidence="1">Cell membrane</location>
        <topology evidence="1">Multi-pass membrane protein</topology>
    </subcellularLocation>
</comment>
<proteinExistence type="inferred from homology"/>
<evidence type="ECO:0000313" key="10">
    <source>
        <dbReference type="Proteomes" id="UP000199387"/>
    </source>
</evidence>
<dbReference type="GO" id="GO:0005886">
    <property type="term" value="C:plasma membrane"/>
    <property type="evidence" value="ECO:0007669"/>
    <property type="project" value="UniProtKB-SubCell"/>
</dbReference>
<sequence>MKRKITIRIRPLHLSLLMDVRPLVWLALLTLISGAVFVISVGIGEMYIPPGDVIAALTGQGSPADIMVINSLRLPRVLTALLVGMALAVAGAILQGVVRNPLASPDVIGITGGASVGAVACLTLLTGIGSQWVSVAALAGGALTTFLIYLLAWKKGVSPFRLILIGIGVNAAAVGLTSLLLIISPIHTTSQAMVWLTGSVYASSWETVWRTAAQVAVFLPLTLLSSRHLNAQELGESLATGLGSRVQLHRLLLVLYSVALAGIAVAAAGPIGFVGLMAPHIARMLTGPSQGQLLPVAAVTGALLVMVADLTARTAFSPLDLPAGLFTAVLGAPFLIVLLLKSERHV</sequence>
<keyword evidence="7 8" id="KW-0472">Membrane</keyword>
<accession>A0A1G6IBM2</accession>
<keyword evidence="4" id="KW-1003">Cell membrane</keyword>
<evidence type="ECO:0000256" key="4">
    <source>
        <dbReference type="ARBA" id="ARBA00022475"/>
    </source>
</evidence>
<keyword evidence="6 8" id="KW-1133">Transmembrane helix</keyword>
<dbReference type="EMBL" id="FMZA01000002">
    <property type="protein sequence ID" value="SDC03937.1"/>
    <property type="molecule type" value="Genomic_DNA"/>
</dbReference>
<dbReference type="GO" id="GO:0033214">
    <property type="term" value="P:siderophore-iron import into cell"/>
    <property type="evidence" value="ECO:0007669"/>
    <property type="project" value="TreeGrafter"/>
</dbReference>
<dbReference type="InterPro" id="IPR037294">
    <property type="entry name" value="ABC_BtuC-like"/>
</dbReference>
<name>A0A1G6IBM2_9BACL</name>
<comment type="similarity">
    <text evidence="2">Belongs to the binding-protein-dependent transport system permease family. FecCD subfamily.</text>
</comment>
<dbReference type="InterPro" id="IPR000522">
    <property type="entry name" value="ABC_transptr_permease_BtuC"/>
</dbReference>
<dbReference type="GO" id="GO:0022857">
    <property type="term" value="F:transmembrane transporter activity"/>
    <property type="evidence" value="ECO:0007669"/>
    <property type="project" value="InterPro"/>
</dbReference>
<protein>
    <submittedName>
        <fullName evidence="9">Iron complex transport system permease protein</fullName>
    </submittedName>
</protein>
<evidence type="ECO:0000256" key="8">
    <source>
        <dbReference type="SAM" id="Phobius"/>
    </source>
</evidence>
<evidence type="ECO:0000256" key="3">
    <source>
        <dbReference type="ARBA" id="ARBA00022448"/>
    </source>
</evidence>
<feature type="transmembrane region" description="Helical" evidence="8">
    <location>
        <begin position="23"/>
        <end position="43"/>
    </location>
</feature>
<feature type="transmembrane region" description="Helical" evidence="8">
    <location>
        <begin position="251"/>
        <end position="273"/>
    </location>
</feature>
<dbReference type="CDD" id="cd06550">
    <property type="entry name" value="TM_ABC_iron-siderophores_like"/>
    <property type="match status" value="1"/>
</dbReference>
<keyword evidence="5 8" id="KW-0812">Transmembrane</keyword>
<dbReference type="AlphaFoldDB" id="A0A1G6IBM2"/>
<feature type="transmembrane region" description="Helical" evidence="8">
    <location>
        <begin position="132"/>
        <end position="151"/>
    </location>
</feature>
<feature type="transmembrane region" description="Helical" evidence="8">
    <location>
        <begin position="163"/>
        <end position="187"/>
    </location>
</feature>
<keyword evidence="3" id="KW-0813">Transport</keyword>
<reference evidence="9 10" key="1">
    <citation type="submission" date="2016-10" db="EMBL/GenBank/DDBJ databases">
        <authorList>
            <person name="de Groot N.N."/>
        </authorList>
    </citation>
    <scope>NUCLEOTIDE SEQUENCE [LARGE SCALE GENOMIC DNA]</scope>
    <source>
        <strain evidence="9 10">DSM 45514</strain>
    </source>
</reference>
<dbReference type="PANTHER" id="PTHR30472:SF24">
    <property type="entry name" value="FERRIC ENTEROBACTIN TRANSPORT SYSTEM PERMEASE PROTEIN FEPG"/>
    <property type="match status" value="1"/>
</dbReference>
<keyword evidence="10" id="KW-1185">Reference proteome</keyword>
<dbReference type="PANTHER" id="PTHR30472">
    <property type="entry name" value="FERRIC ENTEROBACTIN TRANSPORT SYSTEM PERMEASE PROTEIN"/>
    <property type="match status" value="1"/>
</dbReference>
<dbReference type="FunFam" id="1.10.3470.10:FF:000001">
    <property type="entry name" value="Vitamin B12 ABC transporter permease BtuC"/>
    <property type="match status" value="1"/>
</dbReference>
<dbReference type="SUPFAM" id="SSF81345">
    <property type="entry name" value="ABC transporter involved in vitamin B12 uptake, BtuC"/>
    <property type="match status" value="1"/>
</dbReference>
<evidence type="ECO:0000256" key="7">
    <source>
        <dbReference type="ARBA" id="ARBA00023136"/>
    </source>
</evidence>
<dbReference type="RefSeq" id="WP_245661988.1">
    <property type="nucleotide sequence ID" value="NZ_FMZA01000002.1"/>
</dbReference>
<organism evidence="9 10">
    <name type="scientific">Melghirimyces thermohalophilus</name>
    <dbReference type="NCBI Taxonomy" id="1236220"/>
    <lineage>
        <taxon>Bacteria</taxon>
        <taxon>Bacillati</taxon>
        <taxon>Bacillota</taxon>
        <taxon>Bacilli</taxon>
        <taxon>Bacillales</taxon>
        <taxon>Thermoactinomycetaceae</taxon>
        <taxon>Melghirimyces</taxon>
    </lineage>
</organism>
<evidence type="ECO:0000313" key="9">
    <source>
        <dbReference type="EMBL" id="SDC03937.1"/>
    </source>
</evidence>
<gene>
    <name evidence="9" type="ORF">SAMN04488112_102158</name>
</gene>
<evidence type="ECO:0000256" key="6">
    <source>
        <dbReference type="ARBA" id="ARBA00022989"/>
    </source>
</evidence>
<dbReference type="Proteomes" id="UP000199387">
    <property type="component" value="Unassembled WGS sequence"/>
</dbReference>
<feature type="transmembrane region" description="Helical" evidence="8">
    <location>
        <begin position="293"/>
        <end position="312"/>
    </location>
</feature>
<feature type="transmembrane region" description="Helical" evidence="8">
    <location>
        <begin position="319"/>
        <end position="340"/>
    </location>
</feature>
<evidence type="ECO:0000256" key="2">
    <source>
        <dbReference type="ARBA" id="ARBA00007935"/>
    </source>
</evidence>
<feature type="transmembrane region" description="Helical" evidence="8">
    <location>
        <begin position="77"/>
        <end position="98"/>
    </location>
</feature>
<feature type="transmembrane region" description="Helical" evidence="8">
    <location>
        <begin position="107"/>
        <end position="126"/>
    </location>
</feature>
<dbReference type="STRING" id="1236220.SAMN04488112_102158"/>
<dbReference type="Pfam" id="PF01032">
    <property type="entry name" value="FecCD"/>
    <property type="match status" value="1"/>
</dbReference>
<dbReference type="Gene3D" id="1.10.3470.10">
    <property type="entry name" value="ABC transporter involved in vitamin B12 uptake, BtuC"/>
    <property type="match status" value="1"/>
</dbReference>
<evidence type="ECO:0000256" key="1">
    <source>
        <dbReference type="ARBA" id="ARBA00004651"/>
    </source>
</evidence>
<evidence type="ECO:0000256" key="5">
    <source>
        <dbReference type="ARBA" id="ARBA00022692"/>
    </source>
</evidence>